<sequence length="180" mass="19735">MSLIDLLFSAWYLQIPVVIGGVLHMLAVTHNWLPTLKKPIQQRLFGANKTWRGMLLVPLFTALGAACLWPAEQALGESALFADQLLLAGLVAGIGYVLAELPNSWIKRRLGIGAGELPTRYRYFVMAGDQLDSALGVAIAYGLLLNLSWPVLITYVLSFPFTALAVKRLLFIAKLKRSAV</sequence>
<proteinExistence type="predicted"/>
<keyword evidence="2" id="KW-0808">Transferase</keyword>
<dbReference type="GO" id="GO:0016740">
    <property type="term" value="F:transferase activity"/>
    <property type="evidence" value="ECO:0007669"/>
    <property type="project" value="UniProtKB-KW"/>
</dbReference>
<keyword evidence="1" id="KW-0472">Membrane</keyword>
<feature type="transmembrane region" description="Helical" evidence="1">
    <location>
        <begin position="54"/>
        <end position="72"/>
    </location>
</feature>
<dbReference type="RefSeq" id="WP_083394356.1">
    <property type="nucleotide sequence ID" value="NZ_FOAS01000018.1"/>
</dbReference>
<dbReference type="STRING" id="1429083.GCA_001885685_00122"/>
<name>A0A1H7SDC2_9GAMM</name>
<dbReference type="InterPro" id="IPR032690">
    <property type="entry name" value="CarS"/>
</dbReference>
<dbReference type="EMBL" id="FOAS01000018">
    <property type="protein sequence ID" value="SEL70535.1"/>
    <property type="molecule type" value="Genomic_DNA"/>
</dbReference>
<keyword evidence="1" id="KW-0812">Transmembrane</keyword>
<accession>A0A1H7SDC2</accession>
<feature type="transmembrane region" description="Helical" evidence="1">
    <location>
        <begin position="123"/>
        <end position="143"/>
    </location>
</feature>
<evidence type="ECO:0000256" key="1">
    <source>
        <dbReference type="SAM" id="Phobius"/>
    </source>
</evidence>
<keyword evidence="1" id="KW-1133">Transmembrane helix</keyword>
<keyword evidence="3" id="KW-1185">Reference proteome</keyword>
<feature type="transmembrane region" description="Helical" evidence="1">
    <location>
        <begin position="84"/>
        <end position="102"/>
    </location>
</feature>
<dbReference type="Pfam" id="PF01864">
    <property type="entry name" value="CarS-like"/>
    <property type="match status" value="1"/>
</dbReference>
<organism evidence="2 3">
    <name type="scientific">Atopomonas hussainii</name>
    <dbReference type="NCBI Taxonomy" id="1429083"/>
    <lineage>
        <taxon>Bacteria</taxon>
        <taxon>Pseudomonadati</taxon>
        <taxon>Pseudomonadota</taxon>
        <taxon>Gammaproteobacteria</taxon>
        <taxon>Pseudomonadales</taxon>
        <taxon>Pseudomonadaceae</taxon>
        <taxon>Atopomonas</taxon>
    </lineage>
</organism>
<dbReference type="Proteomes" id="UP000185766">
    <property type="component" value="Unassembled WGS sequence"/>
</dbReference>
<protein>
    <submittedName>
        <fullName evidence="2">CDP-diacylglycerol---serine O-phosphatidyltransferase</fullName>
    </submittedName>
</protein>
<evidence type="ECO:0000313" key="2">
    <source>
        <dbReference type="EMBL" id="SEL70535.1"/>
    </source>
</evidence>
<feature type="transmembrane region" description="Helical" evidence="1">
    <location>
        <begin position="149"/>
        <end position="170"/>
    </location>
</feature>
<evidence type="ECO:0000313" key="3">
    <source>
        <dbReference type="Proteomes" id="UP000185766"/>
    </source>
</evidence>
<gene>
    <name evidence="2" type="ORF">SAMN05216214_11844</name>
</gene>
<feature type="transmembrane region" description="Helical" evidence="1">
    <location>
        <begin position="12"/>
        <end position="33"/>
    </location>
</feature>
<reference evidence="2 3" key="1">
    <citation type="submission" date="2016-10" db="EMBL/GenBank/DDBJ databases">
        <authorList>
            <person name="de Groot N.N."/>
        </authorList>
    </citation>
    <scope>NUCLEOTIDE SEQUENCE [LARGE SCALE GENOMIC DNA]</scope>
    <source>
        <strain evidence="2 3">JCM 19513</strain>
    </source>
</reference>
<dbReference type="AlphaFoldDB" id="A0A1H7SDC2"/>